<dbReference type="InterPro" id="IPR007346">
    <property type="entry name" value="Endonuclease-I"/>
</dbReference>
<dbReference type="SUPFAM" id="SSF54060">
    <property type="entry name" value="His-Me finger endonucleases"/>
    <property type="match status" value="1"/>
</dbReference>
<evidence type="ECO:0000313" key="4">
    <source>
        <dbReference type="EMBL" id="GAU34766.1"/>
    </source>
</evidence>
<dbReference type="PANTHER" id="PTHR33607">
    <property type="entry name" value="ENDONUCLEASE-1"/>
    <property type="match status" value="1"/>
</dbReference>
<accession>A0A2Z6MR70</accession>
<dbReference type="InterPro" id="IPR044925">
    <property type="entry name" value="His-Me_finger_sf"/>
</dbReference>
<evidence type="ECO:0000313" key="5">
    <source>
        <dbReference type="Proteomes" id="UP000242715"/>
    </source>
</evidence>
<dbReference type="Proteomes" id="UP000242715">
    <property type="component" value="Unassembled WGS sequence"/>
</dbReference>
<name>A0A2Z6MR70_TRISU</name>
<keyword evidence="2" id="KW-0378">Hydrolase</keyword>
<evidence type="ECO:0000256" key="3">
    <source>
        <dbReference type="SAM" id="MobiDB-lite"/>
    </source>
</evidence>
<feature type="region of interest" description="Disordered" evidence="3">
    <location>
        <begin position="40"/>
        <end position="66"/>
    </location>
</feature>
<proteinExistence type="predicted"/>
<reference evidence="5" key="1">
    <citation type="journal article" date="2017" name="Front. Plant Sci.">
        <title>Climate Clever Clovers: New Paradigm to Reduce the Environmental Footprint of Ruminants by Breeding Low Methanogenic Forages Utilizing Haplotype Variation.</title>
        <authorList>
            <person name="Kaur P."/>
            <person name="Appels R."/>
            <person name="Bayer P.E."/>
            <person name="Keeble-Gagnere G."/>
            <person name="Wang J."/>
            <person name="Hirakawa H."/>
            <person name="Shirasawa K."/>
            <person name="Vercoe P."/>
            <person name="Stefanova K."/>
            <person name="Durmic Z."/>
            <person name="Nichols P."/>
            <person name="Revell C."/>
            <person name="Isobe S.N."/>
            <person name="Edwards D."/>
            <person name="Erskine W."/>
        </authorList>
    </citation>
    <scope>NUCLEOTIDE SEQUENCE [LARGE SCALE GENOMIC DNA]</scope>
    <source>
        <strain evidence="5">cv. Daliak</strain>
    </source>
</reference>
<keyword evidence="5" id="KW-1185">Reference proteome</keyword>
<sequence>MRTVTSEPILPALFSNPRHFPANGAIKLPNHIHNLIHTSPTSQRRGWTASATPPKPPIPLSNNIDDDDDRDSTRQMWLTCFNLSWRWFSRLVSFYLLLSINLVAVASDYPAPSTYACEDIANYYSPLKHLRLKGEALKRKLNTIIAPHHSLSYQEVLDAADIDKPETSSGIVEIYSLRVVPKWLSGKPQGWNKPLSAVISITRVATIIAPVTLSDGSSRGSLVAMLGAGTSPPLMTNLLMWKNLSSAILLGEHLWPRSYGLTTAPSLTDLHNIRPADVNVNSSRGNKYYGECITSSTKCLRPANKEAALDTEADKKRWAPPKQVRGDIARALMYMAVSYGFQQPGGSPGLRLSDTPNAENREMGLLSTLLEWNEMDPPSREEKLRNERICKFYQHNRNPFVDHPEYANLIWKQ</sequence>
<keyword evidence="1" id="KW-0540">Nuclease</keyword>
<dbReference type="GO" id="GO:0016787">
    <property type="term" value="F:hydrolase activity"/>
    <property type="evidence" value="ECO:0007669"/>
    <property type="project" value="UniProtKB-KW"/>
</dbReference>
<dbReference type="EMBL" id="DF973566">
    <property type="protein sequence ID" value="GAU34766.1"/>
    <property type="molecule type" value="Genomic_DNA"/>
</dbReference>
<dbReference type="OrthoDB" id="2015847at2759"/>
<dbReference type="Pfam" id="PF04231">
    <property type="entry name" value="Endonuclease_1"/>
    <property type="match status" value="1"/>
</dbReference>
<dbReference type="AlphaFoldDB" id="A0A2Z6MR70"/>
<dbReference type="GO" id="GO:0004518">
    <property type="term" value="F:nuclease activity"/>
    <property type="evidence" value="ECO:0007669"/>
    <property type="project" value="UniProtKB-KW"/>
</dbReference>
<feature type="compositionally biased region" description="Polar residues" evidence="3">
    <location>
        <begin position="40"/>
        <end position="51"/>
    </location>
</feature>
<protein>
    <submittedName>
        <fullName evidence="4">Uncharacterized protein</fullName>
    </submittedName>
</protein>
<feature type="non-terminal residue" evidence="4">
    <location>
        <position position="413"/>
    </location>
</feature>
<evidence type="ECO:0000256" key="2">
    <source>
        <dbReference type="ARBA" id="ARBA00022801"/>
    </source>
</evidence>
<organism evidence="4 5">
    <name type="scientific">Trifolium subterraneum</name>
    <name type="common">Subterranean clover</name>
    <dbReference type="NCBI Taxonomy" id="3900"/>
    <lineage>
        <taxon>Eukaryota</taxon>
        <taxon>Viridiplantae</taxon>
        <taxon>Streptophyta</taxon>
        <taxon>Embryophyta</taxon>
        <taxon>Tracheophyta</taxon>
        <taxon>Spermatophyta</taxon>
        <taxon>Magnoliopsida</taxon>
        <taxon>eudicotyledons</taxon>
        <taxon>Gunneridae</taxon>
        <taxon>Pentapetalae</taxon>
        <taxon>rosids</taxon>
        <taxon>fabids</taxon>
        <taxon>Fabales</taxon>
        <taxon>Fabaceae</taxon>
        <taxon>Papilionoideae</taxon>
        <taxon>50 kb inversion clade</taxon>
        <taxon>NPAAA clade</taxon>
        <taxon>Hologalegina</taxon>
        <taxon>IRL clade</taxon>
        <taxon>Trifolieae</taxon>
        <taxon>Trifolium</taxon>
    </lineage>
</organism>
<dbReference type="PANTHER" id="PTHR33607:SF2">
    <property type="entry name" value="ENDONUCLEASE-1"/>
    <property type="match status" value="1"/>
</dbReference>
<evidence type="ECO:0000256" key="1">
    <source>
        <dbReference type="ARBA" id="ARBA00022722"/>
    </source>
</evidence>
<gene>
    <name evidence="4" type="ORF">TSUD_205700</name>
</gene>